<dbReference type="InterPro" id="IPR036962">
    <property type="entry name" value="Glyco_hydro_3_N_sf"/>
</dbReference>
<dbReference type="GO" id="GO:0004553">
    <property type="term" value="F:hydrolase activity, hydrolyzing O-glycosyl compounds"/>
    <property type="evidence" value="ECO:0007669"/>
    <property type="project" value="InterPro"/>
</dbReference>
<keyword evidence="2 4" id="KW-0378">Hydrolase</keyword>
<feature type="region of interest" description="Disordered" evidence="5">
    <location>
        <begin position="1"/>
        <end position="31"/>
    </location>
</feature>
<keyword evidence="4" id="KW-0326">Glycosidase</keyword>
<evidence type="ECO:0000256" key="3">
    <source>
        <dbReference type="ARBA" id="ARBA00023277"/>
    </source>
</evidence>
<organism evidence="7 8">
    <name type="scientific">Streptomyces alfalfae</name>
    <dbReference type="NCBI Taxonomy" id="1642299"/>
    <lineage>
        <taxon>Bacteria</taxon>
        <taxon>Bacillati</taxon>
        <taxon>Actinomycetota</taxon>
        <taxon>Actinomycetes</taxon>
        <taxon>Kitasatosporales</taxon>
        <taxon>Streptomycetaceae</taxon>
        <taxon>Streptomyces</taxon>
    </lineage>
</organism>
<sequence length="790" mass="83883">MTTTTTPEHNLPDPGAEPRIDGDRPWNDPALPIDERVDALLARLTLQEKAAQLTSSWEDVEPAGPEVAPGTSLFAPAGDLTLTARHGLGQLTRPYGTVPRPALDHARVLAERQRQIIAQSRFGIPAMAHDECLTGLTAYGATIYPTSLAMAATFDPALIRRVGSAIGADMAAAGIHQGLAPVVDVIRDYRWGRCEETYGEDPHLVGEMGEAYALGLQGAGVYATLKHFAGYSTSMGGRNHAPARLGRRELADVILPPFERCVAAGVGSVMNSYAEVDGEAPAASRWLLTTVLREQWGFEGTVVSDYWALPFLADAHRLAADLSGAGVLALKAGMDVELPDQRAYGETLEAAVRDGRVDEDYVDRSVRRILRHKAALGLLDADWDPEPPALRTGELDLDTPAGRALAHAVARSSAVLLSNKGALPLPSTGRIALIGPCADDVRTMFGCYSFPNHVLSDRDDLGDGVEAVSLREALAAQVPGVQWEFTPGCPIREPDRSGIEAAVRAGAAADLAVVVVGDKPGMFGIGTSGEGCDVEDLRLPGVQEELVEAVLATGTPVVLVVNSGRPYAVGRFADEAAAMVQVFLPGEEGGRATAELLAGEADFSGKLPVQIPASPAGQPYTYLHPPLGDRQSRLSNLDPTPAFPFGHGLSYTTFEVDTLSVDREHVPTDGGFTASVRVRNTGARPGAETVQLYFTDPVAQVTRPIRALLAFAKVSLAPGEEATVRFDVHTDRLAFTGLSGQRVVEPGQILLYAGSSSTDTPARTTVDLVGDERQVPVIRHHTVPVTLDRS</sequence>
<dbReference type="InterPro" id="IPR002772">
    <property type="entry name" value="Glyco_hydro_3_C"/>
</dbReference>
<dbReference type="InterPro" id="IPR026891">
    <property type="entry name" value="Fn3-like"/>
</dbReference>
<dbReference type="Gene3D" id="2.60.40.10">
    <property type="entry name" value="Immunoglobulins"/>
    <property type="match status" value="1"/>
</dbReference>
<dbReference type="EMBL" id="CP065959">
    <property type="protein sequence ID" value="QQC87438.1"/>
    <property type="molecule type" value="Genomic_DNA"/>
</dbReference>
<dbReference type="InterPro" id="IPR013783">
    <property type="entry name" value="Ig-like_fold"/>
</dbReference>
<dbReference type="SUPFAM" id="SSF52279">
    <property type="entry name" value="Beta-D-glucan exohydrolase, C-terminal domain"/>
    <property type="match status" value="1"/>
</dbReference>
<dbReference type="InterPro" id="IPR050288">
    <property type="entry name" value="Cellulose_deg_GH3"/>
</dbReference>
<name>A0A7T4TWA0_9ACTN</name>
<feature type="domain" description="Fibronectin type III-like" evidence="6">
    <location>
        <begin position="688"/>
        <end position="757"/>
    </location>
</feature>
<dbReference type="Pfam" id="PF14310">
    <property type="entry name" value="Fn3-like"/>
    <property type="match status" value="1"/>
</dbReference>
<dbReference type="PANTHER" id="PTHR42715">
    <property type="entry name" value="BETA-GLUCOSIDASE"/>
    <property type="match status" value="1"/>
</dbReference>
<dbReference type="PROSITE" id="PS00775">
    <property type="entry name" value="GLYCOSYL_HYDROL_F3"/>
    <property type="match status" value="1"/>
</dbReference>
<dbReference type="InterPro" id="IPR036881">
    <property type="entry name" value="Glyco_hydro_3_C_sf"/>
</dbReference>
<dbReference type="Proteomes" id="UP000596130">
    <property type="component" value="Chromosome"/>
</dbReference>
<dbReference type="AlphaFoldDB" id="A0A7T4TWA0"/>
<dbReference type="PRINTS" id="PR00133">
    <property type="entry name" value="GLHYDRLASE3"/>
</dbReference>
<dbReference type="SUPFAM" id="SSF51445">
    <property type="entry name" value="(Trans)glycosidases"/>
    <property type="match status" value="1"/>
</dbReference>
<accession>A0A7T4TWA0</accession>
<dbReference type="Gene3D" id="3.20.20.300">
    <property type="entry name" value="Glycoside hydrolase, family 3, N-terminal domain"/>
    <property type="match status" value="1"/>
</dbReference>
<dbReference type="InterPro" id="IPR019800">
    <property type="entry name" value="Glyco_hydro_3_AS"/>
</dbReference>
<dbReference type="GO" id="GO:0005975">
    <property type="term" value="P:carbohydrate metabolic process"/>
    <property type="evidence" value="ECO:0007669"/>
    <property type="project" value="InterPro"/>
</dbReference>
<evidence type="ECO:0000256" key="2">
    <source>
        <dbReference type="ARBA" id="ARBA00022801"/>
    </source>
</evidence>
<dbReference type="RefSeq" id="WP_198501631.1">
    <property type="nucleotide sequence ID" value="NZ_CP065959.1"/>
</dbReference>
<dbReference type="Pfam" id="PF01915">
    <property type="entry name" value="Glyco_hydro_3_C"/>
    <property type="match status" value="1"/>
</dbReference>
<protein>
    <submittedName>
        <fullName evidence="7">Glycoside hydrolase family 3 C-terminal domain-containing protein</fullName>
    </submittedName>
</protein>
<keyword evidence="3" id="KW-0119">Carbohydrate metabolism</keyword>
<evidence type="ECO:0000256" key="4">
    <source>
        <dbReference type="RuleBase" id="RU361161"/>
    </source>
</evidence>
<dbReference type="InterPro" id="IPR001764">
    <property type="entry name" value="Glyco_hydro_3_N"/>
</dbReference>
<evidence type="ECO:0000313" key="8">
    <source>
        <dbReference type="Proteomes" id="UP000596130"/>
    </source>
</evidence>
<dbReference type="InterPro" id="IPR017853">
    <property type="entry name" value="GH"/>
</dbReference>
<evidence type="ECO:0000259" key="6">
    <source>
        <dbReference type="SMART" id="SM01217"/>
    </source>
</evidence>
<dbReference type="PANTHER" id="PTHR42715:SF10">
    <property type="entry name" value="BETA-GLUCOSIDASE"/>
    <property type="match status" value="1"/>
</dbReference>
<feature type="compositionally biased region" description="Basic and acidic residues" evidence="5">
    <location>
        <begin position="16"/>
        <end position="26"/>
    </location>
</feature>
<evidence type="ECO:0000256" key="1">
    <source>
        <dbReference type="ARBA" id="ARBA00005336"/>
    </source>
</evidence>
<comment type="similarity">
    <text evidence="1 4">Belongs to the glycosyl hydrolase 3 family.</text>
</comment>
<dbReference type="Pfam" id="PF00933">
    <property type="entry name" value="Glyco_hydro_3"/>
    <property type="match status" value="1"/>
</dbReference>
<dbReference type="SMART" id="SM01217">
    <property type="entry name" value="Fn3_like"/>
    <property type="match status" value="1"/>
</dbReference>
<reference evidence="7 8" key="1">
    <citation type="submission" date="2020-12" db="EMBL/GenBank/DDBJ databases">
        <title>Identification and biosynthesis of polyene macrolides produced by Streptomyces alfalfae Men-myco-93-63.</title>
        <authorList>
            <person name="Liu D."/>
            <person name="Li Y."/>
            <person name="Liu L."/>
            <person name="Han X."/>
            <person name="Shen F."/>
        </authorList>
    </citation>
    <scope>NUCLEOTIDE SEQUENCE [LARGE SCALE GENOMIC DNA]</scope>
    <source>
        <strain evidence="7 8">Men-myco-93-63</strain>
    </source>
</reference>
<evidence type="ECO:0000256" key="5">
    <source>
        <dbReference type="SAM" id="MobiDB-lite"/>
    </source>
</evidence>
<evidence type="ECO:0000313" key="7">
    <source>
        <dbReference type="EMBL" id="QQC87438.1"/>
    </source>
</evidence>
<proteinExistence type="inferred from homology"/>
<dbReference type="Gene3D" id="3.40.50.1700">
    <property type="entry name" value="Glycoside hydrolase family 3 C-terminal domain"/>
    <property type="match status" value="1"/>
</dbReference>
<gene>
    <name evidence="7" type="ORF">I8755_02685</name>
</gene>